<dbReference type="Pfam" id="PF00578">
    <property type="entry name" value="AhpC-TSA"/>
    <property type="match status" value="1"/>
</dbReference>
<comment type="caution">
    <text evidence="3">The sequence shown here is derived from an EMBL/GenBank/DDBJ whole genome shotgun (WGS) entry which is preliminary data.</text>
</comment>
<dbReference type="InterPro" id="IPR036249">
    <property type="entry name" value="Thioredoxin-like_sf"/>
</dbReference>
<dbReference type="EMBL" id="BAAAFD010000001">
    <property type="protein sequence ID" value="GAA0852450.1"/>
    <property type="molecule type" value="Genomic_DNA"/>
</dbReference>
<dbReference type="PROSITE" id="PS51352">
    <property type="entry name" value="THIOREDOXIN_2"/>
    <property type="match status" value="1"/>
</dbReference>
<accession>A0ABN1LCF1</accession>
<protein>
    <submittedName>
        <fullName evidence="3">TlpA disulfide reductase family protein</fullName>
    </submittedName>
</protein>
<keyword evidence="4" id="KW-1185">Reference proteome</keyword>
<reference evidence="3 4" key="1">
    <citation type="journal article" date="2019" name="Int. J. Syst. Evol. Microbiol.">
        <title>The Global Catalogue of Microorganisms (GCM) 10K type strain sequencing project: providing services to taxonomists for standard genome sequencing and annotation.</title>
        <authorList>
            <consortium name="The Broad Institute Genomics Platform"/>
            <consortium name="The Broad Institute Genome Sequencing Center for Infectious Disease"/>
            <person name="Wu L."/>
            <person name="Ma J."/>
        </authorList>
    </citation>
    <scope>NUCLEOTIDE SEQUENCE [LARGE SCALE GENOMIC DNA]</scope>
    <source>
        <strain evidence="3 4">JCM 15896</strain>
    </source>
</reference>
<keyword evidence="1" id="KW-0676">Redox-active center</keyword>
<sequence>MLKKIGFALLLAVAAVAGFWFSLSLRADFSTLDGKQYSWQSLKDQIVVVNYFAEWCAPCLKEVPELNKFAQFAQQNDGVSIFAVNFDNLSDQELSKLRDKYSMEFAMVSGLPKNAPFAMPKSLPATFIIGSDGTLIKQLNGEQTDAQLQNIVLTLQKLQAL</sequence>
<dbReference type="CDD" id="cd02966">
    <property type="entry name" value="TlpA_like_family"/>
    <property type="match status" value="1"/>
</dbReference>
<dbReference type="RefSeq" id="WP_343855795.1">
    <property type="nucleotide sequence ID" value="NZ_BAAAFD010000001.1"/>
</dbReference>
<evidence type="ECO:0000259" key="2">
    <source>
        <dbReference type="PROSITE" id="PS51352"/>
    </source>
</evidence>
<dbReference type="PROSITE" id="PS00194">
    <property type="entry name" value="THIOREDOXIN_1"/>
    <property type="match status" value="1"/>
</dbReference>
<dbReference type="InterPro" id="IPR013766">
    <property type="entry name" value="Thioredoxin_domain"/>
</dbReference>
<dbReference type="InterPro" id="IPR017937">
    <property type="entry name" value="Thioredoxin_CS"/>
</dbReference>
<dbReference type="PANTHER" id="PTHR42852">
    <property type="entry name" value="THIOL:DISULFIDE INTERCHANGE PROTEIN DSBE"/>
    <property type="match status" value="1"/>
</dbReference>
<evidence type="ECO:0000256" key="1">
    <source>
        <dbReference type="ARBA" id="ARBA00023284"/>
    </source>
</evidence>
<gene>
    <name evidence="3" type="ORF">GCM10009114_02440</name>
</gene>
<evidence type="ECO:0000313" key="3">
    <source>
        <dbReference type="EMBL" id="GAA0852450.1"/>
    </source>
</evidence>
<proteinExistence type="predicted"/>
<name>A0ABN1LCF1_9ALTE</name>
<dbReference type="Gene3D" id="3.40.30.10">
    <property type="entry name" value="Glutaredoxin"/>
    <property type="match status" value="1"/>
</dbReference>
<dbReference type="SUPFAM" id="SSF52833">
    <property type="entry name" value="Thioredoxin-like"/>
    <property type="match status" value="1"/>
</dbReference>
<dbReference type="InterPro" id="IPR050553">
    <property type="entry name" value="Thioredoxin_ResA/DsbE_sf"/>
</dbReference>
<dbReference type="PANTHER" id="PTHR42852:SF13">
    <property type="entry name" value="PROTEIN DIPZ"/>
    <property type="match status" value="1"/>
</dbReference>
<dbReference type="Proteomes" id="UP001500359">
    <property type="component" value="Unassembled WGS sequence"/>
</dbReference>
<organism evidence="3 4">
    <name type="scientific">Aliiglaciecola litoralis</name>
    <dbReference type="NCBI Taxonomy" id="582857"/>
    <lineage>
        <taxon>Bacteria</taxon>
        <taxon>Pseudomonadati</taxon>
        <taxon>Pseudomonadota</taxon>
        <taxon>Gammaproteobacteria</taxon>
        <taxon>Alteromonadales</taxon>
        <taxon>Alteromonadaceae</taxon>
        <taxon>Aliiglaciecola</taxon>
    </lineage>
</organism>
<dbReference type="InterPro" id="IPR000866">
    <property type="entry name" value="AhpC/TSA"/>
</dbReference>
<feature type="domain" description="Thioredoxin" evidence="2">
    <location>
        <begin position="14"/>
        <end position="157"/>
    </location>
</feature>
<evidence type="ECO:0000313" key="4">
    <source>
        <dbReference type="Proteomes" id="UP001500359"/>
    </source>
</evidence>